<comment type="caution">
    <text evidence="1">The sequence shown here is derived from an EMBL/GenBank/DDBJ whole genome shotgun (WGS) entry which is preliminary data.</text>
</comment>
<gene>
    <name evidence="1" type="ORF">FGF66_11030</name>
</gene>
<dbReference type="RefSeq" id="WP_139457691.1">
    <property type="nucleotide sequence ID" value="NZ_VDCH01000031.1"/>
</dbReference>
<dbReference type="InterPro" id="IPR011990">
    <property type="entry name" value="TPR-like_helical_dom_sf"/>
</dbReference>
<evidence type="ECO:0000313" key="1">
    <source>
        <dbReference type="EMBL" id="TNJ37182.1"/>
    </source>
</evidence>
<evidence type="ECO:0000313" key="2">
    <source>
        <dbReference type="Proteomes" id="UP000308271"/>
    </source>
</evidence>
<name>A0A5C4S240_CHLTI</name>
<dbReference type="AlphaFoldDB" id="A0A5C4S240"/>
<dbReference type="OrthoDB" id="595513at2"/>
<keyword evidence="2" id="KW-1185">Reference proteome</keyword>
<dbReference type="Gene3D" id="1.25.40.10">
    <property type="entry name" value="Tetratricopeptide repeat domain"/>
    <property type="match status" value="1"/>
</dbReference>
<reference evidence="1 2" key="1">
    <citation type="submission" date="2019-05" db="EMBL/GenBank/DDBJ databases">
        <title>Draft Whole-Genome sequence of the green sulfur bacterium Chlorobaculum thiosulfatiphilum DSM 249.</title>
        <authorList>
            <person name="Meyer T.E."/>
            <person name="Kyndt J.A."/>
        </authorList>
    </citation>
    <scope>NUCLEOTIDE SEQUENCE [LARGE SCALE GENOMIC DNA]</scope>
    <source>
        <strain evidence="1 2">DSM 249</strain>
    </source>
</reference>
<sequence length="88" mass="9370">MSIQQEIGDKSGLCVTLFNMGHIHLQNDDIQNAVSAWVTSYRIAKAINLAEALQALESLAGDLGLPGGLDGWGQLSRQMEENDGGAES</sequence>
<accession>A0A5C4S240</accession>
<protein>
    <submittedName>
        <fullName evidence="1">Uncharacterized protein</fullName>
    </submittedName>
</protein>
<proteinExistence type="predicted"/>
<organism evidence="1 2">
    <name type="scientific">Chlorobaculum thiosulfatiphilum</name>
    <name type="common">Chlorobium limicola f.sp. thiosulfatophilum</name>
    <dbReference type="NCBI Taxonomy" id="115852"/>
    <lineage>
        <taxon>Bacteria</taxon>
        <taxon>Pseudomonadati</taxon>
        <taxon>Chlorobiota</taxon>
        <taxon>Chlorobiia</taxon>
        <taxon>Chlorobiales</taxon>
        <taxon>Chlorobiaceae</taxon>
        <taxon>Chlorobaculum</taxon>
    </lineage>
</organism>
<dbReference type="Proteomes" id="UP000308271">
    <property type="component" value="Unassembled WGS sequence"/>
</dbReference>
<dbReference type="EMBL" id="VDCH01000031">
    <property type="protein sequence ID" value="TNJ37182.1"/>
    <property type="molecule type" value="Genomic_DNA"/>
</dbReference>